<dbReference type="GO" id="GO:0044718">
    <property type="term" value="P:siderophore transmembrane transport"/>
    <property type="evidence" value="ECO:0007669"/>
    <property type="project" value="TreeGrafter"/>
</dbReference>
<sequence length="687" mass="75380">MPLAWSNAALASEANAATAPSREPGAPAATMDGRVFEPDYFERFAPRNALDMLRQVPGFLLQGGGGGNSGRGFGQANENVLVNGQRLTSKSEGAQDQLRRIPAGKVIRIEIVDGTALDIPGLTGQVANVIVESGGISGQFTWEGAVRTTEVDPEWYGGEISISGSTGALDYTFAFENNNSRFGGTGPSFFAYGFGDLSERRDVVRVGASDLPRVSTALGYDFGNGTIANVNAYFGHTFFERVEDEDRQLADGSQIARINSRRGSTPEYEISGDISFDLGAGRLKLIGLEAYDTEEIKSVVIDTSLAIGGTSGSRFVQTGGEGERIARFEYNWPMLGGDWQLAGEAAFNRLDRVSRLFEIDDEGDFNEIAFPNGTGGVTEERYESILSYSKQLTGKLALQISAGGEYSRIEQTGSAANSRTFQRPKGAFSLAWQPETGLDISLGIERRVGQLDFGDFLAEIELDEDNENTGNNQLVPSQTWEVVAEISKTLGPWGTTTLFFEKRWIDDFTDIIPLAGGGESRGNIASARRTEIEWTTTLQLDPIGWRGAQLDIRLEYEEGEVRDPLTGRLRDFSGGRDREVEIDFRHDVPSSNWAYGGGFEYNRDRPSFRLSQVRLQRDLPNRLSAFVEHKDVFGLTVNLEAANLLGARDEEFRTVFDGPRTNGIVQFTEDRSFREGPILRFNVSGNF</sequence>
<dbReference type="Proteomes" id="UP001231445">
    <property type="component" value="Chromosome"/>
</dbReference>
<reference evidence="3 4" key="1">
    <citation type="submission" date="2023-06" db="EMBL/GenBank/DDBJ databases">
        <title>Altererythrobacter rubellus NBRC 112769 genome.</title>
        <authorList>
            <person name="Zhang K."/>
        </authorList>
    </citation>
    <scope>NUCLEOTIDE SEQUENCE [LARGE SCALE GENOMIC DNA]</scope>
    <source>
        <strain evidence="3 4">NBRC 112769</strain>
    </source>
</reference>
<gene>
    <name evidence="3" type="ORF">QQX03_10550</name>
</gene>
<evidence type="ECO:0000256" key="1">
    <source>
        <dbReference type="ARBA" id="ARBA00022729"/>
    </source>
</evidence>
<dbReference type="InterPro" id="IPR012910">
    <property type="entry name" value="Plug_dom"/>
</dbReference>
<dbReference type="AlphaFoldDB" id="A0A9Y2B4T6"/>
<accession>A0A9Y2B4T6</accession>
<dbReference type="SUPFAM" id="SSF56935">
    <property type="entry name" value="Porins"/>
    <property type="match status" value="1"/>
</dbReference>
<evidence type="ECO:0000259" key="2">
    <source>
        <dbReference type="Pfam" id="PF07715"/>
    </source>
</evidence>
<dbReference type="KEGG" id="arue:QQX03_10550"/>
<dbReference type="InterPro" id="IPR037066">
    <property type="entry name" value="Plug_dom_sf"/>
</dbReference>
<dbReference type="GO" id="GO:0009279">
    <property type="term" value="C:cell outer membrane"/>
    <property type="evidence" value="ECO:0007669"/>
    <property type="project" value="TreeGrafter"/>
</dbReference>
<keyword evidence="1" id="KW-0732">Signal</keyword>
<protein>
    <submittedName>
        <fullName evidence="3">TonB-dependent receptor plug domain-containing protein</fullName>
    </submittedName>
</protein>
<dbReference type="EMBL" id="CP127221">
    <property type="protein sequence ID" value="WIW95374.1"/>
    <property type="molecule type" value="Genomic_DNA"/>
</dbReference>
<dbReference type="PANTHER" id="PTHR30069">
    <property type="entry name" value="TONB-DEPENDENT OUTER MEMBRANE RECEPTOR"/>
    <property type="match status" value="1"/>
</dbReference>
<keyword evidence="3" id="KW-0675">Receptor</keyword>
<dbReference type="Gene3D" id="2.170.130.10">
    <property type="entry name" value="TonB-dependent receptor, plug domain"/>
    <property type="match status" value="1"/>
</dbReference>
<name>A0A9Y2B4T6_9SPHN</name>
<evidence type="ECO:0000313" key="3">
    <source>
        <dbReference type="EMBL" id="WIW95374.1"/>
    </source>
</evidence>
<dbReference type="Pfam" id="PF07715">
    <property type="entry name" value="Plug"/>
    <property type="match status" value="1"/>
</dbReference>
<dbReference type="RefSeq" id="WP_285975689.1">
    <property type="nucleotide sequence ID" value="NZ_CP127221.1"/>
</dbReference>
<keyword evidence="4" id="KW-1185">Reference proteome</keyword>
<proteinExistence type="predicted"/>
<feature type="domain" description="TonB-dependent receptor plug" evidence="2">
    <location>
        <begin position="36"/>
        <end position="116"/>
    </location>
</feature>
<dbReference type="GO" id="GO:0015344">
    <property type="term" value="F:siderophore uptake transmembrane transporter activity"/>
    <property type="evidence" value="ECO:0007669"/>
    <property type="project" value="TreeGrafter"/>
</dbReference>
<dbReference type="PANTHER" id="PTHR30069:SF29">
    <property type="entry name" value="HEMOGLOBIN AND HEMOGLOBIN-HAPTOGLOBIN-BINDING PROTEIN 1-RELATED"/>
    <property type="match status" value="1"/>
</dbReference>
<evidence type="ECO:0000313" key="4">
    <source>
        <dbReference type="Proteomes" id="UP001231445"/>
    </source>
</evidence>
<dbReference type="InterPro" id="IPR039426">
    <property type="entry name" value="TonB-dep_rcpt-like"/>
</dbReference>
<organism evidence="3 4">
    <name type="scientific">Altererythrobacter rubellus</name>
    <dbReference type="NCBI Taxonomy" id="2173831"/>
    <lineage>
        <taxon>Bacteria</taxon>
        <taxon>Pseudomonadati</taxon>
        <taxon>Pseudomonadota</taxon>
        <taxon>Alphaproteobacteria</taxon>
        <taxon>Sphingomonadales</taxon>
        <taxon>Erythrobacteraceae</taxon>
        <taxon>Altererythrobacter</taxon>
    </lineage>
</organism>